<dbReference type="PANTHER" id="PTHR47331">
    <property type="entry name" value="PHD-TYPE DOMAIN-CONTAINING PROTEIN"/>
    <property type="match status" value="1"/>
</dbReference>
<dbReference type="Pfam" id="PF05380">
    <property type="entry name" value="Peptidase_A17"/>
    <property type="match status" value="1"/>
</dbReference>
<dbReference type="InterPro" id="IPR043502">
    <property type="entry name" value="DNA/RNA_pol_sf"/>
</dbReference>
<reference evidence="3 4" key="1">
    <citation type="journal article" date="2019" name="Sci. Rep.">
        <title>Orb-weaving spider Araneus ventricosus genome elucidates the spidroin gene catalogue.</title>
        <authorList>
            <person name="Kono N."/>
            <person name="Nakamura H."/>
            <person name="Ohtoshi R."/>
            <person name="Moran D.A.P."/>
            <person name="Shinohara A."/>
            <person name="Yoshida Y."/>
            <person name="Fujiwara M."/>
            <person name="Mori M."/>
            <person name="Tomita M."/>
            <person name="Arakawa K."/>
        </authorList>
    </citation>
    <scope>NUCLEOTIDE SEQUENCE [LARGE SCALE GENOMIC DNA]</scope>
</reference>
<evidence type="ECO:0000313" key="3">
    <source>
        <dbReference type="EMBL" id="GBM27729.1"/>
    </source>
</evidence>
<feature type="coiled-coil region" evidence="1">
    <location>
        <begin position="36"/>
        <end position="95"/>
    </location>
</feature>
<sequence length="1750" mass="202025">MDINNRLKSTLKGKITRLETYIETVKTETEIDIVELKVKLKNVTFLQKNIEELRGNYYAIPNVKEAEIVTIDEELNQMDERLEKLEVRMETVINSSCLKSSETVVNKINNDAVDKFEIKTKIPPLVLPQFSGKYEEFSSFKAQFDDLITNNIQLSQSQKLYYLRSCLTHDARDLSSNFDNFESLYEALVTRYDNERLIVDIHVQNILKFEKIQSESAKEIRNMIDCIQKNLRALKALKYEQNKLSDVLLINILIQKLDKESRKSFELFHVSNNVPTFEQFIKFLEQRESVLLSINRNIASGNAKNSTNKNLPNFTNKLSKAFMINENKRKICVVCKKSVHPIFRCHTFLNLSIEERLKLIRLHKICDLCLKMNHKKYECYSQYKCVCGATHNKLICESGDSTKTVSTECAKENGKVNKTFESPHDKDSTSQSNASVLSNCGKRKNILFSTAEIYLHTANNQRIKIRAILDSASNVCVLSKKISNSLGLKKQKIKTPVSGLNGLWQNIEWKVKTFISNEDRSFNEQVEFLIVDEITELNPSQTLDITNVEIPQFLNLADKSFYEANEINALISADIFFKVLKHNTYKVNEEFFFKESQFGWIACGKLQEKEVRKQNQCFLARNDTLQDTLKHFFDLEGLGIRDDPVSNEKDQAMEIFNETVEFKNDRYVVHLPFRKSYDELSDNYSLAKQRFQNLWRRFSHDPELHQQYREIIRDYVEQGIIEEVKDDIKVNESNRPLYYLPHQAVRKEGRLTSKTRIVFDAGSHQNNELSLNDCLWPGKNLNPNLLDLLIDFRLNKTAVCSDIKQAFLQICLAEEHKDAVRFLWSNEEPCVHKKPKLHVYRFNRVNFGVSSSPFLLAATIRHHIEKYKNDYPDTVLLLDKCFYVDDLISGGKDFEEALQLSRSAKNIMEAAGMDLRKWISNDANLMEQWKKEKFDVYPVDKTVSLGVNTTKVLGLSWETHEDYLKMDTRSLLEFVSIDKNTKRFILQAVGRIFDPLGLITPFTIRVKCLIQDLWSEKIPWDDPLPPHIEREWKRWCEELPHLENLKIPRLVLDSTLDEDIIELHSFCDASKKAYGAAIYLKSRTRNGISVKLVTSKSRVAPLNGVTLPRLELLGALIAARLTSKVRKIVNSKRSCVQYHWTDSKIVLFWIKGSKTRWKQFIANRVNEITSLTDPNSWYHCAGKENPADLLSRGVSADCLVTSNTRWWTGAEFLSDPKFPENFQSVDSDLDYLTENEKETIVLERKKIPETESSNETVLLTEDDSGVLDKLLEHSNNYFKVNRILSYIFRFISNCRNKVKRPEPLTVEEIRNAENKLIQHAQISLFDKKGLPSNISNLFPFVDEEGIVRVGGRLENASVPYPHKHPAILPKDSKLSKIYFESLHRRLFHVGPLGLLNAVRLKFWPLSGRSIARKTVHQCVTCFKSRPILSSQIMGNLPSERVNISSPFTITGLDLCGPYLVKYKNQRKGTLNKVYICVCICFSTKAIHLELLSDLTSDALIATLKRFTSRRGRCSKIYTDNATNFVGSNSKLKKFYKLINFPGENLANYFTSEGIDWNFIPPKSPHFGGLWEAGVKSVKHHLKRTIGNLHFTYEEFETIMIQTEGILNSRPLTPLSSDEDNFDVLTPGHFLIGRPISSIPEPFLTDINENRLSRWQKTTKVVQLIWKKWKSDYLNTLQARSKWMAEKDDLIIGQMVLIKDDFLPINTWLLGRILEVYYGSDGKVRVVKVRTKSGNFKRTINKIAVLPIDTS</sequence>
<dbReference type="InterPro" id="IPR008042">
    <property type="entry name" value="Retrotrans_Pao"/>
</dbReference>
<dbReference type="Gene3D" id="3.30.420.10">
    <property type="entry name" value="Ribonuclease H-like superfamily/Ribonuclease H"/>
    <property type="match status" value="1"/>
</dbReference>
<dbReference type="InterPro" id="IPR005312">
    <property type="entry name" value="DUF1759"/>
</dbReference>
<dbReference type="Proteomes" id="UP000499080">
    <property type="component" value="Unassembled WGS sequence"/>
</dbReference>
<dbReference type="EMBL" id="BGPR01092582">
    <property type="protein sequence ID" value="GBM27729.1"/>
    <property type="molecule type" value="Genomic_DNA"/>
</dbReference>
<evidence type="ECO:0000313" key="4">
    <source>
        <dbReference type="Proteomes" id="UP000499080"/>
    </source>
</evidence>
<dbReference type="SUPFAM" id="SSF56672">
    <property type="entry name" value="DNA/RNA polymerases"/>
    <property type="match status" value="1"/>
</dbReference>
<keyword evidence="4" id="KW-1185">Reference proteome</keyword>
<dbReference type="OrthoDB" id="7444419at2759"/>
<dbReference type="InterPro" id="IPR040676">
    <property type="entry name" value="DUF5641"/>
</dbReference>
<dbReference type="InterPro" id="IPR012337">
    <property type="entry name" value="RNaseH-like_sf"/>
</dbReference>
<keyword evidence="1" id="KW-0175">Coiled coil</keyword>
<dbReference type="InterPro" id="IPR043128">
    <property type="entry name" value="Rev_trsase/Diguanyl_cyclase"/>
</dbReference>
<dbReference type="GO" id="GO:0015074">
    <property type="term" value="P:DNA integration"/>
    <property type="evidence" value="ECO:0007669"/>
    <property type="project" value="InterPro"/>
</dbReference>
<dbReference type="Pfam" id="PF03564">
    <property type="entry name" value="DUF1759"/>
    <property type="match status" value="1"/>
</dbReference>
<evidence type="ECO:0000256" key="1">
    <source>
        <dbReference type="SAM" id="Coils"/>
    </source>
</evidence>
<comment type="caution">
    <text evidence="3">The sequence shown here is derived from an EMBL/GenBank/DDBJ whole genome shotgun (WGS) entry which is preliminary data.</text>
</comment>
<name>A0A4Y2EHK0_ARAVE</name>
<evidence type="ECO:0000259" key="2">
    <source>
        <dbReference type="PROSITE" id="PS50994"/>
    </source>
</evidence>
<dbReference type="GO" id="GO:0042575">
    <property type="term" value="C:DNA polymerase complex"/>
    <property type="evidence" value="ECO:0007669"/>
    <property type="project" value="UniProtKB-ARBA"/>
</dbReference>
<dbReference type="InterPro" id="IPR001584">
    <property type="entry name" value="Integrase_cat-core"/>
</dbReference>
<dbReference type="Gene3D" id="3.10.10.10">
    <property type="entry name" value="HIV Type 1 Reverse Transcriptase, subunit A, domain 1"/>
    <property type="match status" value="1"/>
</dbReference>
<dbReference type="PROSITE" id="PS50994">
    <property type="entry name" value="INTEGRASE"/>
    <property type="match status" value="1"/>
</dbReference>
<dbReference type="PANTHER" id="PTHR47331:SF1">
    <property type="entry name" value="GAG-LIKE PROTEIN"/>
    <property type="match status" value="1"/>
</dbReference>
<organism evidence="3 4">
    <name type="scientific">Araneus ventricosus</name>
    <name type="common">Orbweaver spider</name>
    <name type="synonym">Epeira ventricosa</name>
    <dbReference type="NCBI Taxonomy" id="182803"/>
    <lineage>
        <taxon>Eukaryota</taxon>
        <taxon>Metazoa</taxon>
        <taxon>Ecdysozoa</taxon>
        <taxon>Arthropoda</taxon>
        <taxon>Chelicerata</taxon>
        <taxon>Arachnida</taxon>
        <taxon>Araneae</taxon>
        <taxon>Araneomorphae</taxon>
        <taxon>Entelegynae</taxon>
        <taxon>Araneoidea</taxon>
        <taxon>Araneidae</taxon>
        <taxon>Araneus</taxon>
    </lineage>
</organism>
<proteinExistence type="predicted"/>
<dbReference type="InterPro" id="IPR036397">
    <property type="entry name" value="RNaseH_sf"/>
</dbReference>
<dbReference type="Pfam" id="PF18701">
    <property type="entry name" value="DUF5641"/>
    <property type="match status" value="1"/>
</dbReference>
<dbReference type="SUPFAM" id="SSF53098">
    <property type="entry name" value="Ribonuclease H-like"/>
    <property type="match status" value="1"/>
</dbReference>
<dbReference type="GO" id="GO:0003676">
    <property type="term" value="F:nucleic acid binding"/>
    <property type="evidence" value="ECO:0007669"/>
    <property type="project" value="InterPro"/>
</dbReference>
<feature type="domain" description="Integrase catalytic" evidence="2">
    <location>
        <begin position="1442"/>
        <end position="1634"/>
    </location>
</feature>
<accession>A0A4Y2EHK0</accession>
<dbReference type="GO" id="GO:0071897">
    <property type="term" value="P:DNA biosynthetic process"/>
    <property type="evidence" value="ECO:0007669"/>
    <property type="project" value="UniProtKB-ARBA"/>
</dbReference>
<dbReference type="Gene3D" id="3.30.70.270">
    <property type="match status" value="1"/>
</dbReference>
<protein>
    <recommendedName>
        <fullName evidence="2">Integrase catalytic domain-containing protein</fullName>
    </recommendedName>
</protein>
<gene>
    <name evidence="3" type="ORF">AVEN_153829_1</name>
</gene>